<reference evidence="1 2" key="1">
    <citation type="submission" date="2023-01" db="EMBL/GenBank/DDBJ databases">
        <title>Analysis of 21 Apiospora genomes using comparative genomics revels a genus with tremendous synthesis potential of carbohydrate active enzymes and secondary metabolites.</title>
        <authorList>
            <person name="Sorensen T."/>
        </authorList>
    </citation>
    <scope>NUCLEOTIDE SEQUENCE [LARGE SCALE GENOMIC DNA]</scope>
    <source>
        <strain evidence="1 2">CBS 24483</strain>
    </source>
</reference>
<proteinExistence type="predicted"/>
<evidence type="ECO:0008006" key="3">
    <source>
        <dbReference type="Google" id="ProtNLM"/>
    </source>
</evidence>
<comment type="caution">
    <text evidence="1">The sequence shown here is derived from an EMBL/GenBank/DDBJ whole genome shotgun (WGS) entry which is preliminary data.</text>
</comment>
<dbReference type="Proteomes" id="UP001391051">
    <property type="component" value="Unassembled WGS sequence"/>
</dbReference>
<dbReference type="EMBL" id="JAQQWE010000002">
    <property type="protein sequence ID" value="KAK7961987.1"/>
    <property type="molecule type" value="Genomic_DNA"/>
</dbReference>
<keyword evidence="2" id="KW-1185">Reference proteome</keyword>
<evidence type="ECO:0000313" key="2">
    <source>
        <dbReference type="Proteomes" id="UP001391051"/>
    </source>
</evidence>
<evidence type="ECO:0000313" key="1">
    <source>
        <dbReference type="EMBL" id="KAK7961987.1"/>
    </source>
</evidence>
<sequence>MALVGLSSLVLASVVWVVFSRPPFLQRWFASLWASSAASPVLLRRSTSPPREMRIMRPAALVNKRKVVKQSSRR</sequence>
<name>A0ABR1QPW2_9PEZI</name>
<gene>
    <name evidence="1" type="ORF">PG986_002812</name>
</gene>
<organism evidence="1 2">
    <name type="scientific">Apiospora aurea</name>
    <dbReference type="NCBI Taxonomy" id="335848"/>
    <lineage>
        <taxon>Eukaryota</taxon>
        <taxon>Fungi</taxon>
        <taxon>Dikarya</taxon>
        <taxon>Ascomycota</taxon>
        <taxon>Pezizomycotina</taxon>
        <taxon>Sordariomycetes</taxon>
        <taxon>Xylariomycetidae</taxon>
        <taxon>Amphisphaeriales</taxon>
        <taxon>Apiosporaceae</taxon>
        <taxon>Apiospora</taxon>
    </lineage>
</organism>
<dbReference type="GeneID" id="92072096"/>
<dbReference type="RefSeq" id="XP_066704098.1">
    <property type="nucleotide sequence ID" value="XM_066839034.1"/>
</dbReference>
<protein>
    <recommendedName>
        <fullName evidence="3">Secreted protein</fullName>
    </recommendedName>
</protein>
<accession>A0ABR1QPW2</accession>